<evidence type="ECO:0000256" key="1">
    <source>
        <dbReference type="ARBA" id="ARBA00022723"/>
    </source>
</evidence>
<evidence type="ECO:0000256" key="3">
    <source>
        <dbReference type="ARBA" id="ARBA00022833"/>
    </source>
</evidence>
<feature type="compositionally biased region" description="Low complexity" evidence="5">
    <location>
        <begin position="224"/>
        <end position="241"/>
    </location>
</feature>
<keyword evidence="1" id="KW-0479">Metal-binding</keyword>
<dbReference type="SMART" id="SM00184">
    <property type="entry name" value="RING"/>
    <property type="match status" value="2"/>
</dbReference>
<dbReference type="InterPro" id="IPR019787">
    <property type="entry name" value="Znf_PHD-finger"/>
</dbReference>
<keyword evidence="3" id="KW-0862">Zinc</keyword>
<dbReference type="SMART" id="SM00249">
    <property type="entry name" value="PHD"/>
    <property type="match status" value="1"/>
</dbReference>
<feature type="region of interest" description="Disordered" evidence="5">
    <location>
        <begin position="219"/>
        <end position="242"/>
    </location>
</feature>
<dbReference type="GO" id="GO:0008270">
    <property type="term" value="F:zinc ion binding"/>
    <property type="evidence" value="ECO:0007669"/>
    <property type="project" value="UniProtKB-KW"/>
</dbReference>
<evidence type="ECO:0000256" key="4">
    <source>
        <dbReference type="PROSITE-ProRule" id="PRU00175"/>
    </source>
</evidence>
<feature type="compositionally biased region" description="Polar residues" evidence="5">
    <location>
        <begin position="455"/>
        <end position="464"/>
    </location>
</feature>
<dbReference type="InterPro" id="IPR047157">
    <property type="entry name" value="PHRF1/Atg35"/>
</dbReference>
<dbReference type="PANTHER" id="PTHR12618">
    <property type="entry name" value="PHD AND RING FINGER DOMAIN-CONTAINING PROTEIN 1"/>
    <property type="match status" value="1"/>
</dbReference>
<dbReference type="AlphaFoldDB" id="A0A1E4SYI6"/>
<dbReference type="OrthoDB" id="8062037at2759"/>
<dbReference type="SUPFAM" id="SSF57903">
    <property type="entry name" value="FYVE/PHD zinc finger"/>
    <property type="match status" value="1"/>
</dbReference>
<dbReference type="GO" id="GO:0051603">
    <property type="term" value="P:proteolysis involved in protein catabolic process"/>
    <property type="evidence" value="ECO:0007669"/>
    <property type="project" value="UniProtKB-ARBA"/>
</dbReference>
<feature type="compositionally biased region" description="Acidic residues" evidence="5">
    <location>
        <begin position="14"/>
        <end position="41"/>
    </location>
</feature>
<dbReference type="PROSITE" id="PS50089">
    <property type="entry name" value="ZF_RING_2"/>
    <property type="match status" value="1"/>
</dbReference>
<proteinExistence type="predicted"/>
<dbReference type="InterPro" id="IPR011011">
    <property type="entry name" value="Znf_FYVE_PHD"/>
</dbReference>
<dbReference type="CDD" id="cd15489">
    <property type="entry name" value="PHD_SF"/>
    <property type="match status" value="1"/>
</dbReference>
<feature type="domain" description="PHD-type" evidence="6">
    <location>
        <begin position="158"/>
        <end position="205"/>
    </location>
</feature>
<dbReference type="InterPro" id="IPR013083">
    <property type="entry name" value="Znf_RING/FYVE/PHD"/>
</dbReference>
<keyword evidence="2 4" id="KW-0863">Zinc-finger</keyword>
<evidence type="ECO:0000256" key="5">
    <source>
        <dbReference type="SAM" id="MobiDB-lite"/>
    </source>
</evidence>
<evidence type="ECO:0000256" key="2">
    <source>
        <dbReference type="ARBA" id="ARBA00022771"/>
    </source>
</evidence>
<organism evidence="8 9">
    <name type="scientific">[Candida] arabinofermentans NRRL YB-2248</name>
    <dbReference type="NCBI Taxonomy" id="983967"/>
    <lineage>
        <taxon>Eukaryota</taxon>
        <taxon>Fungi</taxon>
        <taxon>Dikarya</taxon>
        <taxon>Ascomycota</taxon>
        <taxon>Saccharomycotina</taxon>
        <taxon>Pichiomycetes</taxon>
        <taxon>Pichiales</taxon>
        <taxon>Pichiaceae</taxon>
        <taxon>Ogataea</taxon>
        <taxon>Ogataea/Candida clade</taxon>
    </lineage>
</organism>
<dbReference type="PANTHER" id="PTHR12618:SF20">
    <property type="entry name" value="PHD AND RING FINGER DOMAIN-CONTAINING PROTEIN 1"/>
    <property type="match status" value="1"/>
</dbReference>
<evidence type="ECO:0000259" key="6">
    <source>
        <dbReference type="PROSITE" id="PS50016"/>
    </source>
</evidence>
<keyword evidence="9" id="KW-1185">Reference proteome</keyword>
<feature type="region of interest" description="Disordered" evidence="5">
    <location>
        <begin position="388"/>
        <end position="481"/>
    </location>
</feature>
<dbReference type="SUPFAM" id="SSF57850">
    <property type="entry name" value="RING/U-box"/>
    <property type="match status" value="1"/>
</dbReference>
<feature type="region of interest" description="Disordered" evidence="5">
    <location>
        <begin position="338"/>
        <end position="376"/>
    </location>
</feature>
<evidence type="ECO:0000313" key="9">
    <source>
        <dbReference type="Proteomes" id="UP000094801"/>
    </source>
</evidence>
<sequence length="592" mass="65909">MDDDDDRNTVEPEYIYDSEDNTAVYEEEPREDDCDDDNDDGDGDESLCPICLDNLPSVDDPAVRSTRSKQLLAILNPCGHEYHEYCIVEWSKRVNSCPACRIGFNQIKLMKGGDVIDKIKIENKKVDTDLTEFEFEEPTIEPLLEEEPRRRVVSHLNNQLCCLCDSSRTGKFAICGDCASGYHVSCLGLGDDGIGGFLCPMCDNLQDFASVVIPERNRRRRGRTTVNTVSSSSSSSNPISTRRVDGLTGFRRQIRKNRFKSLGIELPNRVARSGGNSRRAITGFDDEVDYVAIVDRNKRLLQERNKRLLLGSEDGTDSTLNKESIAWSVLDKLKDGKNIGSVLGGDADTDSKESFKRPKRAKRVTSGSSLLSQSADLGSNINTSSVLITPPTSSIPLVVRPTPSRSTTVHDKIQTDSKHASHSLPPPPPPPRLTTEALSRHDSLSSKKRLFTDGETLSQHSTSILPPPPPPLPSRDVSQSVPPSAQLTYQHKLLIQQIIIRPYLKPKSSVLSINKYTEINKSISRLIYSLVLKSEKNYTGLLNKLLELMERGNFTKNELQLFLDDLTSDAKLEVESFRNDFKDVVLEAVSKV</sequence>
<feature type="compositionally biased region" description="Basic and acidic residues" evidence="5">
    <location>
        <begin position="408"/>
        <end position="419"/>
    </location>
</feature>
<dbReference type="EMBL" id="KV453856">
    <property type="protein sequence ID" value="ODV84548.1"/>
    <property type="molecule type" value="Genomic_DNA"/>
</dbReference>
<reference evidence="9" key="1">
    <citation type="submission" date="2016-04" db="EMBL/GenBank/DDBJ databases">
        <title>Comparative genomics of biotechnologically important yeasts.</title>
        <authorList>
            <consortium name="DOE Joint Genome Institute"/>
            <person name="Riley R."/>
            <person name="Haridas S."/>
            <person name="Wolfe K.H."/>
            <person name="Lopes M.R."/>
            <person name="Hittinger C.T."/>
            <person name="Goker M."/>
            <person name="Salamov A."/>
            <person name="Wisecaver J."/>
            <person name="Long T.M."/>
            <person name="Aerts A.L."/>
            <person name="Barry K."/>
            <person name="Choi C."/>
            <person name="Clum A."/>
            <person name="Coughlan A.Y."/>
            <person name="Deshpande S."/>
            <person name="Douglass A.P."/>
            <person name="Hanson S.J."/>
            <person name="Klenk H.-P."/>
            <person name="Labutti K."/>
            <person name="Lapidus A."/>
            <person name="Lindquist E."/>
            <person name="Lipzen A."/>
            <person name="Meier-Kolthoff J.P."/>
            <person name="Ohm R.A."/>
            <person name="Otillar R.P."/>
            <person name="Pangilinan J."/>
            <person name="Peng Y."/>
            <person name="Rokas A."/>
            <person name="Rosa C.A."/>
            <person name="Scheuner C."/>
            <person name="Sibirny A.A."/>
            <person name="Slot J.C."/>
            <person name="Stielow J.B."/>
            <person name="Sun H."/>
            <person name="Kurtzman C.P."/>
            <person name="Blackwell M."/>
            <person name="Grigoriev I.V."/>
            <person name="Jeffries T.W."/>
        </authorList>
    </citation>
    <scope>NUCLEOTIDE SEQUENCE [LARGE SCALE GENOMIC DNA]</scope>
    <source>
        <strain evidence="9">NRRL YB-2248</strain>
    </source>
</reference>
<feature type="domain" description="RING-type" evidence="7">
    <location>
        <begin position="48"/>
        <end position="101"/>
    </location>
</feature>
<dbReference type="Proteomes" id="UP000094801">
    <property type="component" value="Unassembled WGS sequence"/>
</dbReference>
<dbReference type="Pfam" id="PF13639">
    <property type="entry name" value="zf-RING_2"/>
    <property type="match status" value="1"/>
</dbReference>
<evidence type="ECO:0008006" key="10">
    <source>
        <dbReference type="Google" id="ProtNLM"/>
    </source>
</evidence>
<evidence type="ECO:0000313" key="8">
    <source>
        <dbReference type="EMBL" id="ODV84548.1"/>
    </source>
</evidence>
<dbReference type="Gene3D" id="3.30.40.10">
    <property type="entry name" value="Zinc/RING finger domain, C3HC4 (zinc finger)"/>
    <property type="match status" value="2"/>
</dbReference>
<feature type="region of interest" description="Disordered" evidence="5">
    <location>
        <begin position="1"/>
        <end position="41"/>
    </location>
</feature>
<gene>
    <name evidence="8" type="ORF">CANARDRAFT_29083</name>
</gene>
<evidence type="ECO:0000259" key="7">
    <source>
        <dbReference type="PROSITE" id="PS50089"/>
    </source>
</evidence>
<name>A0A1E4SYI6_9ASCO</name>
<dbReference type="PROSITE" id="PS50016">
    <property type="entry name" value="ZF_PHD_2"/>
    <property type="match status" value="1"/>
</dbReference>
<dbReference type="InterPro" id="IPR001841">
    <property type="entry name" value="Znf_RING"/>
</dbReference>
<protein>
    <recommendedName>
        <fullName evidence="10">RING-type domain-containing protein</fullName>
    </recommendedName>
</protein>
<dbReference type="InterPro" id="IPR001965">
    <property type="entry name" value="Znf_PHD"/>
</dbReference>
<accession>A0A1E4SYI6</accession>
<feature type="compositionally biased region" description="Polar residues" evidence="5">
    <location>
        <begin position="365"/>
        <end position="376"/>
    </location>
</feature>